<dbReference type="Gene3D" id="3.90.1530.30">
    <property type="match status" value="1"/>
</dbReference>
<dbReference type="Pfam" id="PF02195">
    <property type="entry name" value="ParB_N"/>
    <property type="match status" value="1"/>
</dbReference>
<keyword evidence="5" id="KW-1185">Reference proteome</keyword>
<comment type="similarity">
    <text evidence="1">Belongs to the ParB family.</text>
</comment>
<dbReference type="SUPFAM" id="SSF109709">
    <property type="entry name" value="KorB DNA-binding domain-like"/>
    <property type="match status" value="1"/>
</dbReference>
<evidence type="ECO:0000313" key="5">
    <source>
        <dbReference type="Proteomes" id="UP001419084"/>
    </source>
</evidence>
<dbReference type="PANTHER" id="PTHR33375">
    <property type="entry name" value="CHROMOSOME-PARTITIONING PROTEIN PARB-RELATED"/>
    <property type="match status" value="1"/>
</dbReference>
<proteinExistence type="inferred from homology"/>
<dbReference type="Pfam" id="PF17762">
    <property type="entry name" value="HTH_ParB"/>
    <property type="match status" value="1"/>
</dbReference>
<evidence type="ECO:0000256" key="1">
    <source>
        <dbReference type="ARBA" id="ARBA00006295"/>
    </source>
</evidence>
<accession>A0ABQ5MA23</accession>
<name>A0ABQ5MA23_9FIRM</name>
<dbReference type="InterPro" id="IPR041468">
    <property type="entry name" value="HTH_ParB/Spo0J"/>
</dbReference>
<evidence type="ECO:0000259" key="3">
    <source>
        <dbReference type="SMART" id="SM00470"/>
    </source>
</evidence>
<dbReference type="SMART" id="SM00470">
    <property type="entry name" value="ParB"/>
    <property type="match status" value="1"/>
</dbReference>
<dbReference type="PANTHER" id="PTHR33375:SF1">
    <property type="entry name" value="CHROMOSOME-PARTITIONING PROTEIN PARB-RELATED"/>
    <property type="match status" value="1"/>
</dbReference>
<dbReference type="InterPro" id="IPR003115">
    <property type="entry name" value="ParB_N"/>
</dbReference>
<evidence type="ECO:0000256" key="2">
    <source>
        <dbReference type="ARBA" id="ARBA00022829"/>
    </source>
</evidence>
<dbReference type="NCBIfam" id="TIGR00180">
    <property type="entry name" value="parB_part"/>
    <property type="match status" value="1"/>
</dbReference>
<feature type="domain" description="ParB-like N-terminal" evidence="3">
    <location>
        <begin position="20"/>
        <end position="111"/>
    </location>
</feature>
<sequence length="340" mass="39293">MKKSKELCSLWNNEQDLQTGNVKISELHEFKGHPFRVEHDMQLFELSKSIEEKGVLVPLIVRLNPDGEGYEIIAGHRRKAACEWVGIDTVPVIVMQMDDAEATIAMIDSNLQREHIRPSEKAFAYKMKLEAMKQQGKRNDLFYDGTLSPLGTKLDNPTLELNQLVCSYDNSGKWELGSRPLEKEQPRVRTDELLARQIGESRNQIARYIRLTNLIPKILDMVDEDKLAFRSAVELSYLSEEEQYELHAVMELEQVIPSLSQANRMKRMSQSGKLDMDMLYEILGEEKPNQREKLKIYADSLEGYFPSDFTPKQKVELIEKLVKEWSLNQAKTKTMEKKGR</sequence>
<dbReference type="InterPro" id="IPR050336">
    <property type="entry name" value="Chromosome_partition/occlusion"/>
</dbReference>
<dbReference type="InterPro" id="IPR036086">
    <property type="entry name" value="ParB/Sulfiredoxin_sf"/>
</dbReference>
<gene>
    <name evidence="4" type="ORF">LAD12857_34720</name>
</gene>
<dbReference type="CDD" id="cd16407">
    <property type="entry name" value="ParB_N_like"/>
    <property type="match status" value="1"/>
</dbReference>
<dbReference type="RefSeq" id="WP_346065836.1">
    <property type="nucleotide sequence ID" value="NZ_BRPJ01000074.1"/>
</dbReference>
<dbReference type="Gene3D" id="1.10.10.2830">
    <property type="match status" value="1"/>
</dbReference>
<dbReference type="InterPro" id="IPR004437">
    <property type="entry name" value="ParB/RepB/Spo0J"/>
</dbReference>
<evidence type="ECO:0000313" key="4">
    <source>
        <dbReference type="EMBL" id="GLB31549.1"/>
    </source>
</evidence>
<keyword evidence="2" id="KW-0159">Chromosome partition</keyword>
<organism evidence="4 5">
    <name type="scientific">Lacrimispora amygdalina</name>
    <dbReference type="NCBI Taxonomy" id="253257"/>
    <lineage>
        <taxon>Bacteria</taxon>
        <taxon>Bacillati</taxon>
        <taxon>Bacillota</taxon>
        <taxon>Clostridia</taxon>
        <taxon>Lachnospirales</taxon>
        <taxon>Lachnospiraceae</taxon>
        <taxon>Lacrimispora</taxon>
    </lineage>
</organism>
<protein>
    <recommendedName>
        <fullName evidence="3">ParB-like N-terminal domain-containing protein</fullName>
    </recommendedName>
</protein>
<dbReference type="SUPFAM" id="SSF110849">
    <property type="entry name" value="ParB/Sulfiredoxin"/>
    <property type="match status" value="1"/>
</dbReference>
<comment type="caution">
    <text evidence="4">The sequence shown here is derived from an EMBL/GenBank/DDBJ whole genome shotgun (WGS) entry which is preliminary data.</text>
</comment>
<dbReference type="Proteomes" id="UP001419084">
    <property type="component" value="Unassembled WGS sequence"/>
</dbReference>
<reference evidence="4 5" key="1">
    <citation type="journal article" date="2024" name="Int. J. Syst. Evol. Microbiol.">
        <title>Lacrimispora brassicae sp. nov. isolated from fermented cabbage, and proposal of Clostridium indicum Gundawar et al. 2019 and Clostridium methoxybenzovorans Mechichi et al. 1999 as heterotypic synonyms of Lacrimispora amygdalina (Parshina et al. 2003) Haas and Blanchard 2020 and Lacrimispora indolis (McClung and McCoy 1957) Haas and Blanchard 2020, respectively.</title>
        <authorList>
            <person name="Kobayashi H."/>
            <person name="Tanizawa Y."/>
            <person name="Sakamoto M."/>
            <person name="Ohkuma M."/>
            <person name="Tohno M."/>
        </authorList>
    </citation>
    <scope>NUCLEOTIDE SEQUENCE [LARGE SCALE GENOMIC DNA]</scope>
    <source>
        <strain evidence="4 5">DSM 12857</strain>
    </source>
</reference>
<dbReference type="EMBL" id="BRPJ01000074">
    <property type="protein sequence ID" value="GLB31549.1"/>
    <property type="molecule type" value="Genomic_DNA"/>
</dbReference>